<sequence>MSGRDGDPRTFTYFVGIGLGHSLSPPLHDFVSYSLDLGWKFKVEECARVEDAIRLFREPTFAGGVITMPYKTAIMEHLDGLDEYCVKIGACNNVYRAVDGSLLGSNTDWCGVEACLATASSNGKGKPALIVGAGGAARAAIYALHERLNCNPIYVVNRDKGEVDALLLDTKSYGPNLSLVHLDTLTMARDVSQALSPFYIVGCVPDFKPQSAEELEGWEILTYFLQTTTQKGVLLDLCYKPRRTRLIQMGDQYNWHVIEGIMVVGRQVQEQYRLWCGEDIANKISLEEAWKVLQKAAENSRAINF</sequence>
<dbReference type="Gene3D" id="3.40.50.720">
    <property type="entry name" value="NAD(P)-binding Rossmann-like Domain"/>
    <property type="match status" value="1"/>
</dbReference>
<dbReference type="PANTHER" id="PTHR21089">
    <property type="entry name" value="SHIKIMATE DEHYDROGENASE"/>
    <property type="match status" value="1"/>
</dbReference>
<dbReference type="Gene3D" id="3.40.50.10860">
    <property type="entry name" value="Leucine Dehydrogenase, chain A, domain 1"/>
    <property type="match status" value="1"/>
</dbReference>
<keyword evidence="3" id="KW-1185">Reference proteome</keyword>
<gene>
    <name evidence="2" type="ORF">BGW36DRAFT_343827</name>
</gene>
<dbReference type="AlphaFoldDB" id="A0AAD4KNJ4"/>
<evidence type="ECO:0000313" key="2">
    <source>
        <dbReference type="EMBL" id="KAH8696747.1"/>
    </source>
</evidence>
<dbReference type="SUPFAM" id="SSF53223">
    <property type="entry name" value="Aminoacid dehydrogenase-like, N-terminal domain"/>
    <property type="match status" value="1"/>
</dbReference>
<dbReference type="PANTHER" id="PTHR21089:SF26">
    <property type="entry name" value="AROM POLYPEPTIDE, PUTATIVE-RELATED"/>
    <property type="match status" value="1"/>
</dbReference>
<proteinExistence type="predicted"/>
<dbReference type="GeneID" id="70243447"/>
<dbReference type="InterPro" id="IPR022893">
    <property type="entry name" value="Shikimate_DH_fam"/>
</dbReference>
<evidence type="ECO:0000259" key="1">
    <source>
        <dbReference type="Pfam" id="PF08501"/>
    </source>
</evidence>
<protein>
    <submittedName>
        <fullName evidence="2">Shikimate</fullName>
    </submittedName>
</protein>
<accession>A0AAD4KNJ4</accession>
<dbReference type="GO" id="GO:0004764">
    <property type="term" value="F:shikimate 3-dehydrogenase (NADP+) activity"/>
    <property type="evidence" value="ECO:0007669"/>
    <property type="project" value="InterPro"/>
</dbReference>
<dbReference type="InterPro" id="IPR013708">
    <property type="entry name" value="Shikimate_DH-bd_N"/>
</dbReference>
<feature type="domain" description="Shikimate dehydrogenase substrate binding N-terminal" evidence="1">
    <location>
        <begin position="16"/>
        <end position="94"/>
    </location>
</feature>
<organism evidence="2 3">
    <name type="scientific">Talaromyces proteolyticus</name>
    <dbReference type="NCBI Taxonomy" id="1131652"/>
    <lineage>
        <taxon>Eukaryota</taxon>
        <taxon>Fungi</taxon>
        <taxon>Dikarya</taxon>
        <taxon>Ascomycota</taxon>
        <taxon>Pezizomycotina</taxon>
        <taxon>Eurotiomycetes</taxon>
        <taxon>Eurotiomycetidae</taxon>
        <taxon>Eurotiales</taxon>
        <taxon>Trichocomaceae</taxon>
        <taxon>Talaromyces</taxon>
        <taxon>Talaromyces sect. Bacilispori</taxon>
    </lineage>
</organism>
<dbReference type="SUPFAM" id="SSF51735">
    <property type="entry name" value="NAD(P)-binding Rossmann-fold domains"/>
    <property type="match status" value="1"/>
</dbReference>
<reference evidence="2" key="1">
    <citation type="submission" date="2021-12" db="EMBL/GenBank/DDBJ databases">
        <title>Convergent genome expansion in fungi linked to evolution of root-endophyte symbiosis.</title>
        <authorList>
            <consortium name="DOE Joint Genome Institute"/>
            <person name="Ke Y.-H."/>
            <person name="Bonito G."/>
            <person name="Liao H.-L."/>
            <person name="Looney B."/>
            <person name="Rojas-Flechas A."/>
            <person name="Nash J."/>
            <person name="Hameed K."/>
            <person name="Schadt C."/>
            <person name="Martin F."/>
            <person name="Crous P.W."/>
            <person name="Miettinen O."/>
            <person name="Magnuson J.K."/>
            <person name="Labbe J."/>
            <person name="Jacobson D."/>
            <person name="Doktycz M.J."/>
            <person name="Veneault-Fourrey C."/>
            <person name="Kuo A."/>
            <person name="Mondo S."/>
            <person name="Calhoun S."/>
            <person name="Riley R."/>
            <person name="Ohm R."/>
            <person name="LaButti K."/>
            <person name="Andreopoulos B."/>
            <person name="Pangilinan J."/>
            <person name="Nolan M."/>
            <person name="Tritt A."/>
            <person name="Clum A."/>
            <person name="Lipzen A."/>
            <person name="Daum C."/>
            <person name="Barry K."/>
            <person name="Grigoriev I.V."/>
            <person name="Vilgalys R."/>
        </authorList>
    </citation>
    <scope>NUCLEOTIDE SEQUENCE</scope>
    <source>
        <strain evidence="2">PMI_201</strain>
    </source>
</reference>
<dbReference type="EMBL" id="JAJTJA010000007">
    <property type="protein sequence ID" value="KAH8696747.1"/>
    <property type="molecule type" value="Genomic_DNA"/>
</dbReference>
<comment type="caution">
    <text evidence="2">The sequence shown here is derived from an EMBL/GenBank/DDBJ whole genome shotgun (WGS) entry which is preliminary data.</text>
</comment>
<name>A0AAD4KNJ4_9EURO</name>
<dbReference type="Pfam" id="PF08501">
    <property type="entry name" value="Shikimate_dh_N"/>
    <property type="match status" value="1"/>
</dbReference>
<dbReference type="GO" id="GO:0019632">
    <property type="term" value="P:shikimate metabolic process"/>
    <property type="evidence" value="ECO:0007669"/>
    <property type="project" value="TreeGrafter"/>
</dbReference>
<evidence type="ECO:0000313" key="3">
    <source>
        <dbReference type="Proteomes" id="UP001201262"/>
    </source>
</evidence>
<dbReference type="InterPro" id="IPR046346">
    <property type="entry name" value="Aminoacid_DH-like_N_sf"/>
</dbReference>
<dbReference type="InterPro" id="IPR036291">
    <property type="entry name" value="NAD(P)-bd_dom_sf"/>
</dbReference>
<dbReference type="Proteomes" id="UP001201262">
    <property type="component" value="Unassembled WGS sequence"/>
</dbReference>
<dbReference type="RefSeq" id="XP_046071683.1">
    <property type="nucleotide sequence ID" value="XM_046213160.1"/>
</dbReference>
<dbReference type="GO" id="GO:0009423">
    <property type="term" value="P:chorismate biosynthetic process"/>
    <property type="evidence" value="ECO:0007669"/>
    <property type="project" value="TreeGrafter"/>
</dbReference>